<evidence type="ECO:0000313" key="5">
    <source>
        <dbReference type="Proteomes" id="UP001152797"/>
    </source>
</evidence>
<accession>A0A9P1BTW5</accession>
<dbReference type="EMBL" id="CAMXCT010000496">
    <property type="protein sequence ID" value="CAI3979562.1"/>
    <property type="molecule type" value="Genomic_DNA"/>
</dbReference>
<dbReference type="OrthoDB" id="449261at2759"/>
<reference evidence="2" key="1">
    <citation type="submission" date="2022-10" db="EMBL/GenBank/DDBJ databases">
        <authorList>
            <person name="Chen Y."/>
            <person name="Dougan E. K."/>
            <person name="Chan C."/>
            <person name="Rhodes N."/>
            <person name="Thang M."/>
        </authorList>
    </citation>
    <scope>NUCLEOTIDE SEQUENCE</scope>
</reference>
<comment type="caution">
    <text evidence="2">The sequence shown here is derived from an EMBL/GenBank/DDBJ whole genome shotgun (WGS) entry which is preliminary data.</text>
</comment>
<dbReference type="EMBL" id="CAMXCT020000496">
    <property type="protein sequence ID" value="CAL1132937.1"/>
    <property type="molecule type" value="Genomic_DNA"/>
</dbReference>
<dbReference type="Proteomes" id="UP001152797">
    <property type="component" value="Unassembled WGS sequence"/>
</dbReference>
<feature type="region of interest" description="Disordered" evidence="1">
    <location>
        <begin position="44"/>
        <end position="65"/>
    </location>
</feature>
<feature type="non-terminal residue" evidence="2">
    <location>
        <position position="1"/>
    </location>
</feature>
<protein>
    <submittedName>
        <fullName evidence="4">J domain-containing protein</fullName>
    </submittedName>
</protein>
<dbReference type="AlphaFoldDB" id="A0A9P1BTW5"/>
<sequence>CSLLSLQTLTNQCWMAPVQSGLYRATHVEAYHFPKTGENPFGIKFPGDASSNSSPEGYKGGGTLRDSRRDKKYIEVRIDKANEILGMDNFSLHPFCVSAYYPGESDEVINARKTKMVPAKKSAPGSRREDCFFFETIRVPYNPRQQLLHVEIFEVQVPLQMELEDEWVGRATVQLADPKVNQPAEYELTRGPLEYGGTVTVSVKLPPPEVETHPLPELREFPEPVSPRQYVKSKAMDAGGIDMSPFDIPRKSSGTGGIDVTPLDAPRTRSGSRSSEGKSPPRPIWVPVINGPGGSGFGLTPQIDKIAFQPGQDLKGSMSPLPSFGPQWFTAKLPGSLAPRPLPDCAFHLPPALPGLIAQMPELATVPPGVAAMVAKALRAPPLTTPTMPPPPPSVLALPVRCGRASMVPPCCGGPWIPSRVAPVSVAPAVYGRNLCRVAC</sequence>
<proteinExistence type="predicted"/>
<evidence type="ECO:0000313" key="2">
    <source>
        <dbReference type="EMBL" id="CAI3979562.1"/>
    </source>
</evidence>
<gene>
    <name evidence="2" type="ORF">C1SCF055_LOCUS7502</name>
</gene>
<keyword evidence="5" id="KW-1185">Reference proteome</keyword>
<reference evidence="3" key="2">
    <citation type="submission" date="2024-04" db="EMBL/GenBank/DDBJ databases">
        <authorList>
            <person name="Chen Y."/>
            <person name="Shah S."/>
            <person name="Dougan E. K."/>
            <person name="Thang M."/>
            <person name="Chan C."/>
        </authorList>
    </citation>
    <scope>NUCLEOTIDE SEQUENCE [LARGE SCALE GENOMIC DNA]</scope>
</reference>
<evidence type="ECO:0000313" key="4">
    <source>
        <dbReference type="EMBL" id="CAL4766874.1"/>
    </source>
</evidence>
<name>A0A9P1BTW5_9DINO</name>
<evidence type="ECO:0000256" key="1">
    <source>
        <dbReference type="SAM" id="MobiDB-lite"/>
    </source>
</evidence>
<dbReference type="EMBL" id="CAMXCT030000496">
    <property type="protein sequence ID" value="CAL4766874.1"/>
    <property type="molecule type" value="Genomic_DNA"/>
</dbReference>
<organism evidence="2">
    <name type="scientific">Cladocopium goreaui</name>
    <dbReference type="NCBI Taxonomy" id="2562237"/>
    <lineage>
        <taxon>Eukaryota</taxon>
        <taxon>Sar</taxon>
        <taxon>Alveolata</taxon>
        <taxon>Dinophyceae</taxon>
        <taxon>Suessiales</taxon>
        <taxon>Symbiodiniaceae</taxon>
        <taxon>Cladocopium</taxon>
    </lineage>
</organism>
<evidence type="ECO:0000313" key="3">
    <source>
        <dbReference type="EMBL" id="CAL1132937.1"/>
    </source>
</evidence>
<feature type="region of interest" description="Disordered" evidence="1">
    <location>
        <begin position="241"/>
        <end position="284"/>
    </location>
</feature>